<feature type="compositionally biased region" description="Polar residues" evidence="1">
    <location>
        <begin position="850"/>
        <end position="867"/>
    </location>
</feature>
<feature type="region of interest" description="Disordered" evidence="1">
    <location>
        <begin position="1050"/>
        <end position="1079"/>
    </location>
</feature>
<gene>
    <name evidence="2" type="ORF">JTE90_025934</name>
</gene>
<dbReference type="Proteomes" id="UP000827092">
    <property type="component" value="Unassembled WGS sequence"/>
</dbReference>
<keyword evidence="3" id="KW-1185">Reference proteome</keyword>
<comment type="caution">
    <text evidence="2">The sequence shown here is derived from an EMBL/GenBank/DDBJ whole genome shotgun (WGS) entry which is preliminary data.</text>
</comment>
<evidence type="ECO:0000313" key="3">
    <source>
        <dbReference type="Proteomes" id="UP000827092"/>
    </source>
</evidence>
<feature type="region of interest" description="Disordered" evidence="1">
    <location>
        <begin position="843"/>
        <end position="881"/>
    </location>
</feature>
<feature type="region of interest" description="Disordered" evidence="1">
    <location>
        <begin position="1658"/>
        <end position="1685"/>
    </location>
</feature>
<feature type="region of interest" description="Disordered" evidence="1">
    <location>
        <begin position="748"/>
        <end position="787"/>
    </location>
</feature>
<proteinExistence type="predicted"/>
<feature type="compositionally biased region" description="Polar residues" evidence="1">
    <location>
        <begin position="764"/>
        <end position="780"/>
    </location>
</feature>
<organism evidence="2 3">
    <name type="scientific">Oedothorax gibbosus</name>
    <dbReference type="NCBI Taxonomy" id="931172"/>
    <lineage>
        <taxon>Eukaryota</taxon>
        <taxon>Metazoa</taxon>
        <taxon>Ecdysozoa</taxon>
        <taxon>Arthropoda</taxon>
        <taxon>Chelicerata</taxon>
        <taxon>Arachnida</taxon>
        <taxon>Araneae</taxon>
        <taxon>Araneomorphae</taxon>
        <taxon>Entelegynae</taxon>
        <taxon>Araneoidea</taxon>
        <taxon>Linyphiidae</taxon>
        <taxon>Erigoninae</taxon>
        <taxon>Oedothorax</taxon>
    </lineage>
</organism>
<reference evidence="2 3" key="1">
    <citation type="journal article" date="2022" name="Nat. Ecol. Evol.">
        <title>A masculinizing supergene underlies an exaggerated male reproductive morph in a spider.</title>
        <authorList>
            <person name="Hendrickx F."/>
            <person name="De Corte Z."/>
            <person name="Sonet G."/>
            <person name="Van Belleghem S.M."/>
            <person name="Kostlbacher S."/>
            <person name="Vangestel C."/>
        </authorList>
    </citation>
    <scope>NUCLEOTIDE SEQUENCE [LARGE SCALE GENOMIC DNA]</scope>
    <source>
        <strain evidence="2">W744_W776</strain>
    </source>
</reference>
<name>A0AAV6UC05_9ARAC</name>
<protein>
    <submittedName>
        <fullName evidence="2">Uncharacterized protein</fullName>
    </submittedName>
</protein>
<dbReference type="EMBL" id="JAFNEN010000518">
    <property type="protein sequence ID" value="KAG8181388.1"/>
    <property type="molecule type" value="Genomic_DNA"/>
</dbReference>
<feature type="compositionally biased region" description="Basic and acidic residues" evidence="1">
    <location>
        <begin position="748"/>
        <end position="762"/>
    </location>
</feature>
<evidence type="ECO:0000256" key="1">
    <source>
        <dbReference type="SAM" id="MobiDB-lite"/>
    </source>
</evidence>
<sequence length="1898" mass="212575">MLDTTNLNCYANNNNEIDVGSGSDLSCVKQPTCTPSNQSNNPTYVFTCVSTNFSIEDNCELNNNSNPCLFSEDQHKCSDIELSSKRTIKRKLIDNLLTVIDSKNESYVDTKSLLKESRSNLNGLQSKNLNEPSPRFEPNKDYFSFLKQKLLSSKSDSFTRNSMTEYNSASLLNPNKHNRKDLFVLKEHYKLLITKGKADLAGKADNDVQRNKIMSLKRKFSDLNSTISSEESFACEKDLSKTNFTSSGSTMQSNNNSDVETKLLAMLKDNIKSKLASRQKVNHKNSLFKDNKNSDFSSQFVENLRDQRKKQIYQAWISKFQANEIKQSIKDQRICHVSDSIQCDKRDAIKALVLKFKNSQIKRNSLTKAKSSILNNRTQIIRQLYLNFAASHRKSVSHSKLTLSKQCLRKTPALNLSSKSKIYQIPDIDVSESEDCSPTVYQASTSTEMSMNKTVSQVPEIAASKSENSSPTVYQASTSTQRSVNKTLNNQRPETSINNSAHYTALSQSNSELKLHRKSHSCSKPITTSCPSIVEPKVHNQKPEKLISSIKQKKDIQVFRISESNPNAFIKKDYKRLPSISLYTPDPLFPKVHLEKESSLEHSYVKDFKPNEPVSFIENSSGGSDCQFVCKLEISEDSKPENSSDSLKSSLLPLNSEKSIESNLEEDSSFDYNCANLSVSSKQSPTENSGESLIISTLLPLHSEESTESNLEKDASLDSNCATVSVSSKQSPTGSSSDSLISSLLPLHSEKSTDSNPEKDASFDCNSATVSVSSKQSPTGSSSDSLISSLLPLHSEKSTDSNLEKDVSFDCNSATVSVSSKQSPTGNSSDSLISSLLPLHSEKSTESNLEKNASVDSNCANVSASSEESPRTHVETSKLLQGNRMSIKAEDSQVNNFTIHKGAVPKHLAAVNTEFFYLENNNASGNNSLYEMKLDHDVCSNSFTTENSSPTKTIQNSTEIGLNSELNSNCMLTKNSHSLTELNSVLNGESLTLENSSKIELNNELSSNILATKKSSHLAIKLNSEFNSNSLKTAESTEIFSEVKLNSDPSSNISEPFSHSEIELNSEPNSNNLTKENSSHSEIKLAVNFQHNNSASSNLISHYSKDKDFDGIGKSVFRTDSDALSIPEAPLKSILKKKNSTIFNKKKQNMDQNKISFTQNSTFLTKNVLGRSFVKVCSIQNCEKDPTVQHLCHYCDAVSLNASKLLKKDITENKDKSLAKNTRKTQASFLLEHKEIKCDDNSLVNFKSTNDDHSTANHSWTVKMAEEPLKMKRLVLKLQRLPSHFLDFMPPDNNDKLNSSFQCSKQATEHSDICNLNQCIKETSKRKEKKHKVSNKSKRLKNIEITNKLRGIECFTKYFSPVSTESSAVPVNELYNSNFTLEMDKNTSPCLRVSNQGFSTKPDSNLFSEIKRVNFKRKCSETNQAAEKKTCRSTVNNIEGFVDSRACSSPALTETSSLAKLKKKKSKKSKKKRNHQKSYQIDHKKTQRKMENCQENFFDSGIGKFQVPSDHAYSSEGFKKKSSIQNLCKTSQIMEKETQKEIENYKEKFVEADRDRSPVLPHPPEESKNKSSKQNLRETSQIVEKETQKEMENYIKRFVDVGRDSSLVLPLAKSKKKSKNSKKKRNLLISRIEGKEAGGRLENSGEIFVGGGSSRALVSTDAETMKESSKRKRSLHKTNQVGGKRTKRCIENSKDTFSVDGEEHNSILPSSSKDQNILVRKQLSNAISQKRPIENVSHHNALSTKEKQNKDMAAPYKELRVRLFKLPYLPRKIEIQLTKLPNVIYDKYKKGKPIMLSKVVPQLQTDININSEEVIEITSNVLHINASMQPEDLRTRSNELLYLPKQLKVNLTKLPDYIYNNHVKGKPIMLSNILPTISRVESVPIFNSFIKTEDCSTT</sequence>
<accession>A0AAV6UC05</accession>
<feature type="compositionally biased region" description="Polar residues" evidence="1">
    <location>
        <begin position="465"/>
        <end position="484"/>
    </location>
</feature>
<feature type="region of interest" description="Disordered" evidence="1">
    <location>
        <begin position="1458"/>
        <end position="1488"/>
    </location>
</feature>
<feature type="compositionally biased region" description="Polar residues" evidence="1">
    <location>
        <begin position="1066"/>
        <end position="1076"/>
    </location>
</feature>
<feature type="compositionally biased region" description="Basic and acidic residues" evidence="1">
    <location>
        <begin position="1550"/>
        <end position="1569"/>
    </location>
</feature>
<evidence type="ECO:0000313" key="2">
    <source>
        <dbReference type="EMBL" id="KAG8181388.1"/>
    </source>
</evidence>
<feature type="compositionally biased region" description="Basic residues" evidence="1">
    <location>
        <begin position="1460"/>
        <end position="1476"/>
    </location>
</feature>
<feature type="region of interest" description="Disordered" evidence="1">
    <location>
        <begin position="462"/>
        <end position="484"/>
    </location>
</feature>
<feature type="region of interest" description="Disordered" evidence="1">
    <location>
        <begin position="1550"/>
        <end position="1580"/>
    </location>
</feature>